<accession>A0ABV9GIE4</accession>
<dbReference type="Gene3D" id="3.20.20.140">
    <property type="entry name" value="Metal-dependent hydrolases"/>
    <property type="match status" value="1"/>
</dbReference>
<dbReference type="RefSeq" id="WP_376844685.1">
    <property type="nucleotide sequence ID" value="NZ_JBHSFW010000001.1"/>
</dbReference>
<keyword evidence="3 4" id="KW-0378">Hydrolase</keyword>
<proteinExistence type="inferred from homology"/>
<keyword evidence="2" id="KW-0479">Metal-binding</keyword>
<dbReference type="InterPro" id="IPR018228">
    <property type="entry name" value="DNase_TatD-rel_CS"/>
</dbReference>
<dbReference type="PIRSF" id="PIRSF005902">
    <property type="entry name" value="DNase_TatD"/>
    <property type="match status" value="1"/>
</dbReference>
<evidence type="ECO:0000313" key="4">
    <source>
        <dbReference type="EMBL" id="MFC4617653.1"/>
    </source>
</evidence>
<reference evidence="5" key="1">
    <citation type="journal article" date="2019" name="Int. J. Syst. Evol. Microbiol.">
        <title>The Global Catalogue of Microorganisms (GCM) 10K type strain sequencing project: providing services to taxonomists for standard genome sequencing and annotation.</title>
        <authorList>
            <consortium name="The Broad Institute Genomics Platform"/>
            <consortium name="The Broad Institute Genome Sequencing Center for Infectious Disease"/>
            <person name="Wu L."/>
            <person name="Ma J."/>
        </authorList>
    </citation>
    <scope>NUCLEOTIDE SEQUENCE [LARGE SCALE GENOMIC DNA]</scope>
    <source>
        <strain evidence="5">CGMCC 1.16306</strain>
    </source>
</reference>
<dbReference type="SUPFAM" id="SSF51556">
    <property type="entry name" value="Metallo-dependent hydrolases"/>
    <property type="match status" value="1"/>
</dbReference>
<evidence type="ECO:0000256" key="2">
    <source>
        <dbReference type="ARBA" id="ARBA00022723"/>
    </source>
</evidence>
<dbReference type="Pfam" id="PF01026">
    <property type="entry name" value="TatD_DNase"/>
    <property type="match status" value="1"/>
</dbReference>
<dbReference type="InterPro" id="IPR032466">
    <property type="entry name" value="Metal_Hydrolase"/>
</dbReference>
<evidence type="ECO:0000313" key="5">
    <source>
        <dbReference type="Proteomes" id="UP001596022"/>
    </source>
</evidence>
<evidence type="ECO:0000256" key="1">
    <source>
        <dbReference type="ARBA" id="ARBA00009275"/>
    </source>
</evidence>
<keyword evidence="5" id="KW-1185">Reference proteome</keyword>
<gene>
    <name evidence="4" type="ORF">ACFO4N_02795</name>
</gene>
<dbReference type="Proteomes" id="UP001596022">
    <property type="component" value="Unassembled WGS sequence"/>
</dbReference>
<dbReference type="EMBL" id="JBHSFW010000001">
    <property type="protein sequence ID" value="MFC4617653.1"/>
    <property type="molecule type" value="Genomic_DNA"/>
</dbReference>
<dbReference type="EC" id="3.1.-.-" evidence="4"/>
<organism evidence="4 5">
    <name type="scientific">Camelliibacillus cellulosilyticus</name>
    <dbReference type="NCBI Taxonomy" id="2174486"/>
    <lineage>
        <taxon>Bacteria</taxon>
        <taxon>Bacillati</taxon>
        <taxon>Bacillota</taxon>
        <taxon>Bacilli</taxon>
        <taxon>Bacillales</taxon>
        <taxon>Sporolactobacillaceae</taxon>
        <taxon>Camelliibacillus</taxon>
    </lineage>
</organism>
<sequence length="260" mass="30184">MRLPIIDAHIHVDLYENDEQIKLLESLSDHQVTGLIAVSMDLTSSKKNLLLSRHNSRLYPAFGFHPEQLLPKEEEIDALCNWMMSHQEEMIAVGEVGLPYYLRREKDKSRLLYGDYLNLLDKFIRLAKKLDKPVILHAVYDDAPIVCELLEKHSITHAHFHWFKGDKVTTERMAANGYFISVTPDVLYEPEIQTLIRHYPFEQIMVETDGPWPFEGPFQSVMTHPAMIHESISQIAAIKRLPVEEVYSLLLQNTKGFYRI</sequence>
<protein>
    <submittedName>
        <fullName evidence="4">TatD family hydrolase</fullName>
        <ecNumber evidence="4">3.1.-.-</ecNumber>
    </submittedName>
</protein>
<comment type="similarity">
    <text evidence="1">Belongs to the metallo-dependent hydrolases superfamily. TatD-type hydrolase family.</text>
</comment>
<dbReference type="PROSITE" id="PS01137">
    <property type="entry name" value="TATD_1"/>
    <property type="match status" value="1"/>
</dbReference>
<dbReference type="PANTHER" id="PTHR46317:SF1">
    <property type="entry name" value="HYDROLASE, TATD FAMILY"/>
    <property type="match status" value="1"/>
</dbReference>
<dbReference type="GO" id="GO:0016787">
    <property type="term" value="F:hydrolase activity"/>
    <property type="evidence" value="ECO:0007669"/>
    <property type="project" value="UniProtKB-KW"/>
</dbReference>
<evidence type="ECO:0000256" key="3">
    <source>
        <dbReference type="ARBA" id="ARBA00022801"/>
    </source>
</evidence>
<name>A0ABV9GIE4_9BACL</name>
<dbReference type="PANTHER" id="PTHR46317">
    <property type="entry name" value="HYDROLASE OF PHP SUPERFAMILY-RELATED PROTEIN"/>
    <property type="match status" value="1"/>
</dbReference>
<dbReference type="InterPro" id="IPR001130">
    <property type="entry name" value="TatD-like"/>
</dbReference>
<comment type="caution">
    <text evidence="4">The sequence shown here is derived from an EMBL/GenBank/DDBJ whole genome shotgun (WGS) entry which is preliminary data.</text>
</comment>